<proteinExistence type="predicted"/>
<comment type="caution">
    <text evidence="2">The sequence shown here is derived from an EMBL/GenBank/DDBJ whole genome shotgun (WGS) entry which is preliminary data.</text>
</comment>
<evidence type="ECO:0000313" key="2">
    <source>
        <dbReference type="EMBL" id="MDT0581854.1"/>
    </source>
</evidence>
<dbReference type="EMBL" id="JAVRIE010000001">
    <property type="protein sequence ID" value="MDT0581854.1"/>
    <property type="molecule type" value="Genomic_DNA"/>
</dbReference>
<gene>
    <name evidence="2" type="ORF">RM544_04820</name>
</gene>
<keyword evidence="1" id="KW-1133">Transmembrane helix</keyword>
<dbReference type="PANTHER" id="PTHR39594:SF1">
    <property type="entry name" value="PROTEIN YCHQ"/>
    <property type="match status" value="1"/>
</dbReference>
<dbReference type="RefSeq" id="WP_311360622.1">
    <property type="nucleotide sequence ID" value="NZ_JAVRIE010000001.1"/>
</dbReference>
<dbReference type="Proteomes" id="UP001249020">
    <property type="component" value="Unassembled WGS sequence"/>
</dbReference>
<keyword evidence="3" id="KW-1185">Reference proteome</keyword>
<feature type="transmembrane region" description="Helical" evidence="1">
    <location>
        <begin position="98"/>
        <end position="116"/>
    </location>
</feature>
<dbReference type="Pfam" id="PF04247">
    <property type="entry name" value="SirB"/>
    <property type="match status" value="1"/>
</dbReference>
<dbReference type="GO" id="GO:0005886">
    <property type="term" value="C:plasma membrane"/>
    <property type="evidence" value="ECO:0007669"/>
    <property type="project" value="TreeGrafter"/>
</dbReference>
<dbReference type="PIRSF" id="PIRSF005610">
    <property type="entry name" value="SirB"/>
    <property type="match status" value="1"/>
</dbReference>
<dbReference type="PANTHER" id="PTHR39594">
    <property type="entry name" value="PROTEIN YCHQ"/>
    <property type="match status" value="1"/>
</dbReference>
<feature type="transmembrane region" description="Helical" evidence="1">
    <location>
        <begin position="38"/>
        <end position="58"/>
    </location>
</feature>
<keyword evidence="1" id="KW-0812">Transmembrane</keyword>
<evidence type="ECO:0000256" key="1">
    <source>
        <dbReference type="SAM" id="Phobius"/>
    </source>
</evidence>
<sequence>MYQMAMHLHVTAVVISLALFSFRFVLTIKGHGMLQQKWLKIVPHVVDTVLLASAVWLLTMSSMMQVDGWVASKVIGVVLYIVSGLFALKWAKNNRSRVIGFASAIIWVGLTASIAVSKQPFSFLA</sequence>
<evidence type="ECO:0000313" key="3">
    <source>
        <dbReference type="Proteomes" id="UP001249020"/>
    </source>
</evidence>
<reference evidence="2 3" key="1">
    <citation type="submission" date="2023-09" db="EMBL/GenBank/DDBJ databases">
        <authorList>
            <person name="Rey-Velasco X."/>
        </authorList>
    </citation>
    <scope>NUCLEOTIDE SEQUENCE [LARGE SCALE GENOMIC DNA]</scope>
    <source>
        <strain evidence="2 3">W409</strain>
    </source>
</reference>
<dbReference type="InterPro" id="IPR007360">
    <property type="entry name" value="SirB"/>
</dbReference>
<accession>A0AAW8QZA9</accession>
<feature type="transmembrane region" description="Helical" evidence="1">
    <location>
        <begin position="70"/>
        <end position="91"/>
    </location>
</feature>
<name>A0AAW8QZA9_9ALTE</name>
<feature type="transmembrane region" description="Helical" evidence="1">
    <location>
        <begin position="6"/>
        <end position="26"/>
    </location>
</feature>
<protein>
    <submittedName>
        <fullName evidence="2">SirB2 family protein</fullName>
    </submittedName>
</protein>
<keyword evidence="1" id="KW-0472">Membrane</keyword>
<dbReference type="AlphaFoldDB" id="A0AAW8QZA9"/>
<organism evidence="2 3">
    <name type="scientific">Brumicola blandensis</name>
    <dbReference type="NCBI Taxonomy" id="3075611"/>
    <lineage>
        <taxon>Bacteria</taxon>
        <taxon>Pseudomonadati</taxon>
        <taxon>Pseudomonadota</taxon>
        <taxon>Gammaproteobacteria</taxon>
        <taxon>Alteromonadales</taxon>
        <taxon>Alteromonadaceae</taxon>
        <taxon>Brumicola</taxon>
    </lineage>
</organism>